<proteinExistence type="predicted"/>
<dbReference type="Proteomes" id="UP000261032">
    <property type="component" value="Unassembled WGS sequence"/>
</dbReference>
<dbReference type="PROSITE" id="PS51464">
    <property type="entry name" value="SIS"/>
    <property type="match status" value="1"/>
</dbReference>
<dbReference type="InterPro" id="IPR035472">
    <property type="entry name" value="RpiR-like_SIS"/>
</dbReference>
<sequence length="276" mass="31752">MRRKENTEVDILYNLLTYINASYSQDMYYTICYQVLNNIEKIPDISINELADLCYTSPATISRFCKALKCDNFAEFKKEVQVGLKQASHEIKLHPDDLVEIHQNPVHCVDMVYDLTINSLIESKKHINIHEIDRLCDIIYDAKKLHFFGFQFNKILASDIQFKLVKLGKFSYAFADRGDDSQRIELLDEDSVAIVLSVRARLSPVGDLIKSIKNREAKVILVTLNAESEVIELADKTFVVHGKESDFTESSISGTTVMKTFFDVLYVRYGLLYPRR</sequence>
<dbReference type="AlphaFoldDB" id="A0A3E3EGM5"/>
<dbReference type="EMBL" id="JAQLKE010000037">
    <property type="protein sequence ID" value="MDB7085329.1"/>
    <property type="molecule type" value="Genomic_DNA"/>
</dbReference>
<dbReference type="Gene3D" id="1.10.10.10">
    <property type="entry name" value="Winged helix-like DNA-binding domain superfamily/Winged helix DNA-binding domain"/>
    <property type="match status" value="1"/>
</dbReference>
<evidence type="ECO:0000313" key="6">
    <source>
        <dbReference type="EMBL" id="MDB7085329.1"/>
    </source>
</evidence>
<dbReference type="InterPro" id="IPR000281">
    <property type="entry name" value="HTH_RpiR"/>
</dbReference>
<keyword evidence="1" id="KW-0805">Transcription regulation</keyword>
<protein>
    <submittedName>
        <fullName evidence="7">MurR/RpiR family transcriptional regulator</fullName>
    </submittedName>
</protein>
<evidence type="ECO:0000256" key="1">
    <source>
        <dbReference type="ARBA" id="ARBA00023015"/>
    </source>
</evidence>
<evidence type="ECO:0000259" key="4">
    <source>
        <dbReference type="PROSITE" id="PS51071"/>
    </source>
</evidence>
<dbReference type="GO" id="GO:0003700">
    <property type="term" value="F:DNA-binding transcription factor activity"/>
    <property type="evidence" value="ECO:0007669"/>
    <property type="project" value="InterPro"/>
</dbReference>
<dbReference type="Pfam" id="PF01418">
    <property type="entry name" value="HTH_6"/>
    <property type="match status" value="1"/>
</dbReference>
<dbReference type="GO" id="GO:0003677">
    <property type="term" value="F:DNA binding"/>
    <property type="evidence" value="ECO:0007669"/>
    <property type="project" value="UniProtKB-KW"/>
</dbReference>
<dbReference type="CDD" id="cd05013">
    <property type="entry name" value="SIS_RpiR"/>
    <property type="match status" value="1"/>
</dbReference>
<dbReference type="GO" id="GO:0097367">
    <property type="term" value="F:carbohydrate derivative binding"/>
    <property type="evidence" value="ECO:0007669"/>
    <property type="project" value="InterPro"/>
</dbReference>
<evidence type="ECO:0000313" key="7">
    <source>
        <dbReference type="EMBL" id="RGD86381.1"/>
    </source>
</evidence>
<dbReference type="EMBL" id="QUSL01000006">
    <property type="protein sequence ID" value="RGD86381.1"/>
    <property type="molecule type" value="Genomic_DNA"/>
</dbReference>
<gene>
    <name evidence="7" type="ORF">DXB93_05860</name>
    <name evidence="6" type="ORF">PM738_16100</name>
</gene>
<dbReference type="Gene3D" id="3.40.50.10490">
    <property type="entry name" value="Glucose-6-phosphate isomerase like protein, domain 1"/>
    <property type="match status" value="1"/>
</dbReference>
<keyword evidence="3" id="KW-0804">Transcription</keyword>
<dbReference type="PANTHER" id="PTHR30514:SF10">
    <property type="entry name" value="MURR_RPIR FAMILY TRANSCRIPTIONAL REGULATOR"/>
    <property type="match status" value="1"/>
</dbReference>
<name>A0A3E3EGM5_9FIRM</name>
<organism evidence="7 8">
    <name type="scientific">Thomasclavelia ramosa</name>
    <dbReference type="NCBI Taxonomy" id="1547"/>
    <lineage>
        <taxon>Bacteria</taxon>
        <taxon>Bacillati</taxon>
        <taxon>Bacillota</taxon>
        <taxon>Erysipelotrichia</taxon>
        <taxon>Erysipelotrichales</taxon>
        <taxon>Coprobacillaceae</taxon>
        <taxon>Thomasclavelia</taxon>
    </lineage>
</organism>
<accession>A0A3E3EGM5</accession>
<dbReference type="GeneID" id="64197842"/>
<dbReference type="InterPro" id="IPR009057">
    <property type="entry name" value="Homeodomain-like_sf"/>
</dbReference>
<dbReference type="InterPro" id="IPR047640">
    <property type="entry name" value="RpiR-like"/>
</dbReference>
<feature type="domain" description="HTH rpiR-type" evidence="4">
    <location>
        <begin position="13"/>
        <end position="87"/>
    </location>
</feature>
<comment type="caution">
    <text evidence="7">The sequence shown here is derived from an EMBL/GenBank/DDBJ whole genome shotgun (WGS) entry which is preliminary data.</text>
</comment>
<reference evidence="7 8" key="1">
    <citation type="submission" date="2018-08" db="EMBL/GenBank/DDBJ databases">
        <title>A genome reference for cultivated species of the human gut microbiota.</title>
        <authorList>
            <person name="Zou Y."/>
            <person name="Xue W."/>
            <person name="Luo G."/>
        </authorList>
    </citation>
    <scope>NUCLEOTIDE SEQUENCE [LARGE SCALE GENOMIC DNA]</scope>
    <source>
        <strain evidence="7 8">OM06-4</strain>
    </source>
</reference>
<dbReference type="PROSITE" id="PS51071">
    <property type="entry name" value="HTH_RPIR"/>
    <property type="match status" value="1"/>
</dbReference>
<dbReference type="GO" id="GO:1901135">
    <property type="term" value="P:carbohydrate derivative metabolic process"/>
    <property type="evidence" value="ECO:0007669"/>
    <property type="project" value="InterPro"/>
</dbReference>
<dbReference type="InterPro" id="IPR001347">
    <property type="entry name" value="SIS_dom"/>
</dbReference>
<dbReference type="SUPFAM" id="SSF53697">
    <property type="entry name" value="SIS domain"/>
    <property type="match status" value="1"/>
</dbReference>
<evidence type="ECO:0000259" key="5">
    <source>
        <dbReference type="PROSITE" id="PS51464"/>
    </source>
</evidence>
<dbReference type="RefSeq" id="WP_003536875.1">
    <property type="nucleotide sequence ID" value="NZ_AP031443.1"/>
</dbReference>
<dbReference type="InterPro" id="IPR036388">
    <property type="entry name" value="WH-like_DNA-bd_sf"/>
</dbReference>
<dbReference type="InterPro" id="IPR046348">
    <property type="entry name" value="SIS_dom_sf"/>
</dbReference>
<evidence type="ECO:0000256" key="3">
    <source>
        <dbReference type="ARBA" id="ARBA00023163"/>
    </source>
</evidence>
<evidence type="ECO:0000256" key="2">
    <source>
        <dbReference type="ARBA" id="ARBA00023125"/>
    </source>
</evidence>
<dbReference type="SUPFAM" id="SSF46689">
    <property type="entry name" value="Homeodomain-like"/>
    <property type="match status" value="1"/>
</dbReference>
<dbReference type="Proteomes" id="UP001211987">
    <property type="component" value="Unassembled WGS sequence"/>
</dbReference>
<evidence type="ECO:0000313" key="8">
    <source>
        <dbReference type="Proteomes" id="UP000261032"/>
    </source>
</evidence>
<reference evidence="6" key="2">
    <citation type="submission" date="2023-01" db="EMBL/GenBank/DDBJ databases">
        <title>Human gut microbiome strain richness.</title>
        <authorList>
            <person name="Chen-Liaw A."/>
        </authorList>
    </citation>
    <scope>NUCLEOTIDE SEQUENCE</scope>
    <source>
        <strain evidence="6">1001217st2_G6_1001217B_191108</strain>
    </source>
</reference>
<dbReference type="PANTHER" id="PTHR30514">
    <property type="entry name" value="GLUCOKINASE"/>
    <property type="match status" value="1"/>
</dbReference>
<feature type="domain" description="SIS" evidence="5">
    <location>
        <begin position="135"/>
        <end position="271"/>
    </location>
</feature>
<dbReference type="Pfam" id="PF01380">
    <property type="entry name" value="SIS"/>
    <property type="match status" value="1"/>
</dbReference>
<keyword evidence="2" id="KW-0238">DNA-binding</keyword>